<evidence type="ECO:0000313" key="2">
    <source>
        <dbReference type="Proteomes" id="UP001209878"/>
    </source>
</evidence>
<comment type="caution">
    <text evidence="1">The sequence shown here is derived from an EMBL/GenBank/DDBJ whole genome shotgun (WGS) entry which is preliminary data.</text>
</comment>
<accession>A0AAD9NTT7</accession>
<evidence type="ECO:0000313" key="1">
    <source>
        <dbReference type="EMBL" id="KAK2179169.1"/>
    </source>
</evidence>
<gene>
    <name evidence="1" type="ORF">NP493_505g01046</name>
</gene>
<dbReference type="EMBL" id="JAODUO010000508">
    <property type="protein sequence ID" value="KAK2179169.1"/>
    <property type="molecule type" value="Genomic_DNA"/>
</dbReference>
<reference evidence="1" key="1">
    <citation type="journal article" date="2023" name="Mol. Biol. Evol.">
        <title>Third-Generation Sequencing Reveals the Adaptive Role of the Epigenome in Three Deep-Sea Polychaetes.</title>
        <authorList>
            <person name="Perez M."/>
            <person name="Aroh O."/>
            <person name="Sun Y."/>
            <person name="Lan Y."/>
            <person name="Juniper S.K."/>
            <person name="Young C.R."/>
            <person name="Angers B."/>
            <person name="Qian P.Y."/>
        </authorList>
    </citation>
    <scope>NUCLEOTIDE SEQUENCE</scope>
    <source>
        <strain evidence="1">R07B-5</strain>
    </source>
</reference>
<dbReference type="AlphaFoldDB" id="A0AAD9NTT7"/>
<proteinExistence type="predicted"/>
<name>A0AAD9NTT7_RIDPI</name>
<keyword evidence="2" id="KW-1185">Reference proteome</keyword>
<sequence length="75" mass="8963">MLYQLKRAGITQKDLVSVYVSVVRPVLEYACPVWHTNLPQYLSDNIEVIPKKGTKMYFSWIWVTRKYLDVLTWIR</sequence>
<organism evidence="1 2">
    <name type="scientific">Ridgeia piscesae</name>
    <name type="common">Tubeworm</name>
    <dbReference type="NCBI Taxonomy" id="27915"/>
    <lineage>
        <taxon>Eukaryota</taxon>
        <taxon>Metazoa</taxon>
        <taxon>Spiralia</taxon>
        <taxon>Lophotrochozoa</taxon>
        <taxon>Annelida</taxon>
        <taxon>Polychaeta</taxon>
        <taxon>Sedentaria</taxon>
        <taxon>Canalipalpata</taxon>
        <taxon>Sabellida</taxon>
        <taxon>Siboglinidae</taxon>
        <taxon>Ridgeia</taxon>
    </lineage>
</organism>
<protein>
    <submittedName>
        <fullName evidence="1">Uncharacterized protein</fullName>
    </submittedName>
</protein>
<dbReference type="Proteomes" id="UP001209878">
    <property type="component" value="Unassembled WGS sequence"/>
</dbReference>